<gene>
    <name evidence="2" type="ORF">K1Y79_13045</name>
</gene>
<evidence type="ECO:0000313" key="2">
    <source>
        <dbReference type="EMBL" id="MBW8685257.1"/>
    </source>
</evidence>
<organism evidence="2 3">
    <name type="scientific">Chitinophaga rhizophila</name>
    <dbReference type="NCBI Taxonomy" id="2866212"/>
    <lineage>
        <taxon>Bacteria</taxon>
        <taxon>Pseudomonadati</taxon>
        <taxon>Bacteroidota</taxon>
        <taxon>Chitinophagia</taxon>
        <taxon>Chitinophagales</taxon>
        <taxon>Chitinophagaceae</taxon>
        <taxon>Chitinophaga</taxon>
    </lineage>
</organism>
<dbReference type="InterPro" id="IPR035986">
    <property type="entry name" value="PKD_dom_sf"/>
</dbReference>
<feature type="chain" id="PRO_5046465618" description="PKD domain-containing protein" evidence="1">
    <location>
        <begin position="24"/>
        <end position="287"/>
    </location>
</feature>
<dbReference type="Proteomes" id="UP000812961">
    <property type="component" value="Unassembled WGS sequence"/>
</dbReference>
<dbReference type="Gene3D" id="2.60.40.10">
    <property type="entry name" value="Immunoglobulins"/>
    <property type="match status" value="1"/>
</dbReference>
<dbReference type="InterPro" id="IPR013783">
    <property type="entry name" value="Ig-like_fold"/>
</dbReference>
<evidence type="ECO:0000256" key="1">
    <source>
        <dbReference type="SAM" id="SignalP"/>
    </source>
</evidence>
<feature type="signal peptide" evidence="1">
    <location>
        <begin position="1"/>
        <end position="23"/>
    </location>
</feature>
<dbReference type="RefSeq" id="WP_220250498.1">
    <property type="nucleotide sequence ID" value="NZ_JAICCF010000002.1"/>
</dbReference>
<dbReference type="EMBL" id="JAICCF010000002">
    <property type="protein sequence ID" value="MBW8685257.1"/>
    <property type="molecule type" value="Genomic_DNA"/>
</dbReference>
<dbReference type="CDD" id="cd00146">
    <property type="entry name" value="PKD"/>
    <property type="match status" value="1"/>
</dbReference>
<comment type="caution">
    <text evidence="2">The sequence shown here is derived from an EMBL/GenBank/DDBJ whole genome shotgun (WGS) entry which is preliminary data.</text>
</comment>
<keyword evidence="1" id="KW-0732">Signal</keyword>
<evidence type="ECO:0000313" key="3">
    <source>
        <dbReference type="Proteomes" id="UP000812961"/>
    </source>
</evidence>
<reference evidence="2 3" key="1">
    <citation type="submission" date="2021-08" db="EMBL/GenBank/DDBJ databases">
        <title>The genome sequence of Chitinophaga sp. B61.</title>
        <authorList>
            <person name="Zhang X."/>
        </authorList>
    </citation>
    <scope>NUCLEOTIDE SEQUENCE [LARGE SCALE GENOMIC DNA]</scope>
    <source>
        <strain evidence="2 3">B61</strain>
    </source>
</reference>
<accession>A0ABS7GC59</accession>
<dbReference type="SUPFAM" id="SSF49299">
    <property type="entry name" value="PKD domain"/>
    <property type="match status" value="1"/>
</dbReference>
<keyword evidence="3" id="KW-1185">Reference proteome</keyword>
<name>A0ABS7GC59_9BACT</name>
<sequence>MNFHYSNNIRTIALATLVAGAMASCTPESSDKDLAPLPVASFTAEPLAGNANKIVVSSTTPGGFIFEYKDDNGNTSTRETDTLSYFEAGEYTIQFTVFTSGGYAKAVQKVTIAQTAKTQDILKGGDLGAGSEQHWTVLNTSGTQTDIRIENGAMHFNNTGNANSNGAIYQKVAVKQGKSYVFSGKVSGKGANNSWFEVYIDKAVPTQGSDYGGNKFVSLNTWAGCGKVPFSGDLAFIGCDGAGTGKKGVMSFSQSGDIYIVIKAGSSSGSLGDGGIVLDDIKFLEEI</sequence>
<protein>
    <recommendedName>
        <fullName evidence="4">PKD domain-containing protein</fullName>
    </recommendedName>
</protein>
<dbReference type="Gene3D" id="2.60.120.260">
    <property type="entry name" value="Galactose-binding domain-like"/>
    <property type="match status" value="1"/>
</dbReference>
<evidence type="ECO:0008006" key="4">
    <source>
        <dbReference type="Google" id="ProtNLM"/>
    </source>
</evidence>
<proteinExistence type="predicted"/>